<evidence type="ECO:0000313" key="3">
    <source>
        <dbReference type="RefSeq" id="XP_003740968.1"/>
    </source>
</evidence>
<dbReference type="Proteomes" id="UP000694867">
    <property type="component" value="Unplaced"/>
</dbReference>
<dbReference type="GeneID" id="100899459"/>
<dbReference type="PANTHER" id="PTHR22545:SF0">
    <property type="entry name" value="CENTROSOMAL PROTEIN OF 95 KDA"/>
    <property type="match status" value="1"/>
</dbReference>
<dbReference type="AlphaFoldDB" id="A0AAJ6VWW1"/>
<sequence length="692" mass="77314">MLDDFESIPHNGTKELSRCWFRKLPHLVGKKKLEEMEWHNSSIEGNYAQALKRVLQVKTFAKFSRDIEFNEEETEIVASRCKIDSKHVADAVDERNMVQDSRRIAAKSPDLNPAVCVSRELIPPRVSGKGMEITSESTQKLLETLCHQVDIPVELPTTSLLVRLFTAVTAIKLPSDLPPLEQLTKLLAILGDEVVHAPLDHIKPADLAAGENEALYDLLEILTTCAHLRDDSVTSTSDEMTTAESCQTSLHSALSSLKASNSASASDSSSSSSSDSLFSSETSCSTCDSASASSSSLSSRSRSTLFSEVTQEIDIACRLCEYLSNHRRVRSSDSGSELSESREQEESSTSSIGAINEAHPPAAPERNPQSSCPLRPSKAQRVNHSAAAAAGKRLEARRALRANAIDASKKFHQTVPCCRNKPPPRKTFPAHNKNVIKPVGLGLKPERMPPPGNGLETQRANGGDEEIVEETIVEENTISPHLVRVLRKQYDQHLQWMKSHGASESGFRKLERDYENLIESHTSRVKQMRAEAVAQNRVSLLKAQKGITHTVRNLQSHAKTQATQLAHVQLEAERLQRSKEAKMRLAEEKLLRETFVESMRIQKEQLLSMKRNLADERYREADKHKIYMQGLEHFYRTQLDMLAETLDKEHRDGELRNSAQMALLRGMRKELKEKLDKEVAFLKDIIASESLP</sequence>
<feature type="region of interest" description="Disordered" evidence="1">
    <location>
        <begin position="330"/>
        <end position="392"/>
    </location>
</feature>
<dbReference type="PANTHER" id="PTHR22545">
    <property type="entry name" value="CENTROSOMAL PROTEIN OF 95 KDA"/>
    <property type="match status" value="1"/>
</dbReference>
<accession>A0AAJ6VWW1</accession>
<evidence type="ECO:0000313" key="2">
    <source>
        <dbReference type="Proteomes" id="UP000694867"/>
    </source>
</evidence>
<dbReference type="RefSeq" id="XP_003740968.1">
    <property type="nucleotide sequence ID" value="XM_003740920.1"/>
</dbReference>
<evidence type="ECO:0000256" key="1">
    <source>
        <dbReference type="SAM" id="MobiDB-lite"/>
    </source>
</evidence>
<proteinExistence type="predicted"/>
<gene>
    <name evidence="3" type="primary">LOC100899459</name>
</gene>
<dbReference type="GO" id="GO:0005813">
    <property type="term" value="C:centrosome"/>
    <property type="evidence" value="ECO:0007669"/>
    <property type="project" value="InterPro"/>
</dbReference>
<keyword evidence="2" id="KW-1185">Reference proteome</keyword>
<dbReference type="GO" id="GO:0000922">
    <property type="term" value="C:spindle pole"/>
    <property type="evidence" value="ECO:0007669"/>
    <property type="project" value="InterPro"/>
</dbReference>
<protein>
    <submittedName>
        <fullName evidence="3">Uncharacterized protein LOC100899459</fullName>
    </submittedName>
</protein>
<dbReference type="InterPro" id="IPR026619">
    <property type="entry name" value="CEP95"/>
</dbReference>
<organism evidence="2 3">
    <name type="scientific">Galendromus occidentalis</name>
    <name type="common">western predatory mite</name>
    <dbReference type="NCBI Taxonomy" id="34638"/>
    <lineage>
        <taxon>Eukaryota</taxon>
        <taxon>Metazoa</taxon>
        <taxon>Ecdysozoa</taxon>
        <taxon>Arthropoda</taxon>
        <taxon>Chelicerata</taxon>
        <taxon>Arachnida</taxon>
        <taxon>Acari</taxon>
        <taxon>Parasitiformes</taxon>
        <taxon>Mesostigmata</taxon>
        <taxon>Gamasina</taxon>
        <taxon>Phytoseioidea</taxon>
        <taxon>Phytoseiidae</taxon>
        <taxon>Typhlodrominae</taxon>
        <taxon>Galendromus</taxon>
    </lineage>
</organism>
<reference evidence="3" key="1">
    <citation type="submission" date="2025-08" db="UniProtKB">
        <authorList>
            <consortium name="RefSeq"/>
        </authorList>
    </citation>
    <scope>IDENTIFICATION</scope>
</reference>
<name>A0AAJ6VWW1_9ACAR</name>
<dbReference type="KEGG" id="goe:100899459"/>